<dbReference type="InterPro" id="IPR018062">
    <property type="entry name" value="HTH_AraC-typ_CS"/>
</dbReference>
<dbReference type="SMART" id="SM00342">
    <property type="entry name" value="HTH_ARAC"/>
    <property type="match status" value="1"/>
</dbReference>
<dbReference type="InterPro" id="IPR003661">
    <property type="entry name" value="HisK_dim/P_dom"/>
</dbReference>
<dbReference type="PROSITE" id="PS00041">
    <property type="entry name" value="HTH_ARAC_FAMILY_1"/>
    <property type="match status" value="1"/>
</dbReference>
<evidence type="ECO:0000259" key="12">
    <source>
        <dbReference type="PROSITE" id="PS50110"/>
    </source>
</evidence>
<dbReference type="SUPFAM" id="SSF55874">
    <property type="entry name" value="ATPase domain of HSP90 chaperone/DNA topoisomerase II/histidine kinase"/>
    <property type="match status" value="1"/>
</dbReference>
<proteinExistence type="predicted"/>
<dbReference type="SMART" id="SM00388">
    <property type="entry name" value="HisKA"/>
    <property type="match status" value="1"/>
</dbReference>
<dbReference type="SUPFAM" id="SSF47384">
    <property type="entry name" value="Homodimeric domain of signal transducing histidine kinase"/>
    <property type="match status" value="1"/>
</dbReference>
<dbReference type="PROSITE" id="PS50109">
    <property type="entry name" value="HIS_KIN"/>
    <property type="match status" value="1"/>
</dbReference>
<dbReference type="Pfam" id="PF07494">
    <property type="entry name" value="Reg_prop"/>
    <property type="match status" value="3"/>
</dbReference>
<feature type="region of interest" description="Disordered" evidence="8">
    <location>
        <begin position="1032"/>
        <end position="1053"/>
    </location>
</feature>
<dbReference type="SMART" id="SM00387">
    <property type="entry name" value="HATPase_c"/>
    <property type="match status" value="1"/>
</dbReference>
<dbReference type="Gene3D" id="1.10.10.60">
    <property type="entry name" value="Homeodomain-like"/>
    <property type="match status" value="1"/>
</dbReference>
<dbReference type="RefSeq" id="WP_215758874.1">
    <property type="nucleotide sequence ID" value="NZ_JAHKBE010000003.1"/>
</dbReference>
<comment type="catalytic activity">
    <reaction evidence="1">
        <text>ATP + protein L-histidine = ADP + protein N-phospho-L-histidine.</text>
        <dbReference type="EC" id="2.7.13.3"/>
    </reaction>
</comment>
<dbReference type="InterPro" id="IPR003594">
    <property type="entry name" value="HATPase_dom"/>
</dbReference>
<accession>A0ABV1FNG1</accession>
<dbReference type="Gene3D" id="3.40.50.2300">
    <property type="match status" value="1"/>
</dbReference>
<evidence type="ECO:0000256" key="9">
    <source>
        <dbReference type="SAM" id="SignalP"/>
    </source>
</evidence>
<dbReference type="EC" id="2.7.13.3" evidence="2"/>
<dbReference type="SUPFAM" id="SSF46689">
    <property type="entry name" value="Homeodomain-like"/>
    <property type="match status" value="1"/>
</dbReference>
<feature type="modified residue" description="4-aspartylphosphate" evidence="7">
    <location>
        <position position="1117"/>
    </location>
</feature>
<evidence type="ECO:0000256" key="6">
    <source>
        <dbReference type="ARBA" id="ARBA00023163"/>
    </source>
</evidence>
<dbReference type="InterPro" id="IPR011110">
    <property type="entry name" value="Reg_prop"/>
</dbReference>
<evidence type="ECO:0000313" key="14">
    <source>
        <dbReference type="Proteomes" id="UP001487296"/>
    </source>
</evidence>
<name>A0ABV1FNG1_9BACT</name>
<dbReference type="InterPro" id="IPR015943">
    <property type="entry name" value="WD40/YVTN_repeat-like_dom_sf"/>
</dbReference>
<dbReference type="Gene3D" id="3.30.565.10">
    <property type="entry name" value="Histidine kinase-like ATPase, C-terminal domain"/>
    <property type="match status" value="1"/>
</dbReference>
<feature type="domain" description="Histidine kinase" evidence="11">
    <location>
        <begin position="808"/>
        <end position="1027"/>
    </location>
</feature>
<comment type="caution">
    <text evidence="13">The sequence shown here is derived from an EMBL/GenBank/DDBJ whole genome shotgun (WGS) entry which is preliminary data.</text>
</comment>
<dbReference type="Gene3D" id="2.130.10.10">
    <property type="entry name" value="YVTN repeat-like/Quinoprotein amine dehydrogenase"/>
    <property type="match status" value="2"/>
</dbReference>
<keyword evidence="5" id="KW-0238">DNA-binding</keyword>
<dbReference type="InterPro" id="IPR013783">
    <property type="entry name" value="Ig-like_fold"/>
</dbReference>
<dbReference type="CDD" id="cd17574">
    <property type="entry name" value="REC_OmpR"/>
    <property type="match status" value="1"/>
</dbReference>
<evidence type="ECO:0000256" key="3">
    <source>
        <dbReference type="ARBA" id="ARBA00022553"/>
    </source>
</evidence>
<evidence type="ECO:0000256" key="8">
    <source>
        <dbReference type="SAM" id="MobiDB-lite"/>
    </source>
</evidence>
<dbReference type="SMART" id="SM00448">
    <property type="entry name" value="REC"/>
    <property type="match status" value="1"/>
</dbReference>
<keyword evidence="9" id="KW-0732">Signal</keyword>
<dbReference type="InterPro" id="IPR005467">
    <property type="entry name" value="His_kinase_dom"/>
</dbReference>
<dbReference type="InterPro" id="IPR009057">
    <property type="entry name" value="Homeodomain-like_sf"/>
</dbReference>
<dbReference type="Proteomes" id="UP001487296">
    <property type="component" value="Unassembled WGS sequence"/>
</dbReference>
<keyword evidence="6" id="KW-0804">Transcription</keyword>
<dbReference type="SUPFAM" id="SSF52172">
    <property type="entry name" value="CheY-like"/>
    <property type="match status" value="1"/>
</dbReference>
<dbReference type="CDD" id="cd00082">
    <property type="entry name" value="HisKA"/>
    <property type="match status" value="1"/>
</dbReference>
<reference evidence="13 14" key="1">
    <citation type="submission" date="2024-04" db="EMBL/GenBank/DDBJ databases">
        <title>Human intestinal bacterial collection.</title>
        <authorList>
            <person name="Pauvert C."/>
            <person name="Hitch T.C.A."/>
            <person name="Clavel T."/>
        </authorList>
    </citation>
    <scope>NUCLEOTIDE SEQUENCE [LARGE SCALE GENOMIC DNA]</scope>
    <source>
        <strain evidence="13 14">CLA-AA-H145</strain>
    </source>
</reference>
<feature type="domain" description="Response regulatory" evidence="12">
    <location>
        <begin position="1069"/>
        <end position="1184"/>
    </location>
</feature>
<feature type="domain" description="HTH araC/xylS-type" evidence="10">
    <location>
        <begin position="1216"/>
        <end position="1313"/>
    </location>
</feature>
<evidence type="ECO:0000256" key="7">
    <source>
        <dbReference type="PROSITE-ProRule" id="PRU00169"/>
    </source>
</evidence>
<dbReference type="Pfam" id="PF02518">
    <property type="entry name" value="HATPase_c"/>
    <property type="match status" value="1"/>
</dbReference>
<dbReference type="InterPro" id="IPR011123">
    <property type="entry name" value="Y_Y_Y"/>
</dbReference>
<dbReference type="InterPro" id="IPR004358">
    <property type="entry name" value="Sig_transdc_His_kin-like_C"/>
</dbReference>
<dbReference type="SUPFAM" id="SSF63829">
    <property type="entry name" value="Calcium-dependent phosphotriesterase"/>
    <property type="match status" value="3"/>
</dbReference>
<dbReference type="InterPro" id="IPR011006">
    <property type="entry name" value="CheY-like_superfamily"/>
</dbReference>
<dbReference type="CDD" id="cd00146">
    <property type="entry name" value="PKD"/>
    <property type="match status" value="1"/>
</dbReference>
<dbReference type="Pfam" id="PF00072">
    <property type="entry name" value="Response_reg"/>
    <property type="match status" value="1"/>
</dbReference>
<evidence type="ECO:0000256" key="1">
    <source>
        <dbReference type="ARBA" id="ARBA00000085"/>
    </source>
</evidence>
<dbReference type="Gene3D" id="1.10.287.130">
    <property type="match status" value="1"/>
</dbReference>
<dbReference type="Pfam" id="PF12833">
    <property type="entry name" value="HTH_18"/>
    <property type="match status" value="1"/>
</dbReference>
<keyword evidence="14" id="KW-1185">Reference proteome</keyword>
<protein>
    <recommendedName>
        <fullName evidence="2">histidine kinase</fullName>
        <ecNumber evidence="2">2.7.13.3</ecNumber>
    </recommendedName>
</protein>
<evidence type="ECO:0000259" key="11">
    <source>
        <dbReference type="PROSITE" id="PS50109"/>
    </source>
</evidence>
<dbReference type="EMBL" id="JBBNFP010000004">
    <property type="protein sequence ID" value="MEQ2485880.1"/>
    <property type="molecule type" value="Genomic_DNA"/>
</dbReference>
<dbReference type="InterPro" id="IPR036097">
    <property type="entry name" value="HisK_dim/P_sf"/>
</dbReference>
<keyword evidence="4" id="KW-0805">Transcription regulation</keyword>
<dbReference type="InterPro" id="IPR036890">
    <property type="entry name" value="HATPase_C_sf"/>
</dbReference>
<evidence type="ECO:0000313" key="13">
    <source>
        <dbReference type="EMBL" id="MEQ2485880.1"/>
    </source>
</evidence>
<keyword evidence="3 7" id="KW-0597">Phosphoprotein</keyword>
<dbReference type="PROSITE" id="PS01124">
    <property type="entry name" value="HTH_ARAC_FAMILY_2"/>
    <property type="match status" value="1"/>
</dbReference>
<sequence>MKQKILIALWLLLPLSIVAQPMRPMAARNITMADGLCSYTVRALAQDPRGFVWMGTDGGLCRYDGTLVQPFVRPGVVDQFVGAIQPLSDGLVVGTTQGALFFRFSTEQFAAIDQKAHDGLRLTARVSGIVADRDSNVWIATHGQGLFCYSPRTKELAHIAAPQAGGYLQGVYVDSRNQVYALTARGLHSVLLLDRSTSRLTPFALPDEVNQGKVMSMLRLDDGSYLYGTWLRGLVTPKGVVNPADNSLYHIHSLLQQSDGTVLVGSDAGLFVFHPDDQSVTPFPMPAVNPLLASVPALSPKFVYSMVNDREGGLWFSTFYGGVFYVSPMGFRFRSLVSETSPLLRGNIVSRFCEDHQHRIWVASDDGGVDCYDPSTGQMVDFAARGRLAKVNAHAFLLEGDDLLIGTYGQGILRMNTLTGAVSTVVGAPASVYSLYRDSRGRLWVGAIDGVFQADLTKGSFRRMQTTRSLTSDIMEDQKGNVWFATQEDGLSRYDRQGRWRRYLPSAKGRMTLPVRQVSDLCVIHDGRVLVATPYGVYVWRPATDDFEPLELESPTRNISAIVEDGGVLWLSSDQGILKYSATDGLQTFNRYDGIAGEQFCSASALKGSDGCIYFGSLHGFTCFYPYQVKVNTRQAPVVITRLDILGQPVAAGTNRLPQALTAASEIDIYAGDDMFAIHFASLSYCSPEKNRYAYMLDGFDKRWNYTVTPIATYTGLPAGTYTFRVRATNNDGVWSGEEARLTVVVHPPFWWSWPARVFYLLLIAAAVWFYLQMRLRAAERAHRYEMRRLNERKDLEVKEARLRFFTMIAHEIRTPVSLIIGPLETLMCHVANHSNDTVLASQGDSLKMIDRNAHRLLELVNQLLDFNKVQQAGLEMRFADRNIYDLVHAVAERFAPTLEQKGARFTVDYPPEQFTAIVDAEALTKVISNLMTNATKYTRSLVALSCKPAADGQTFTITVADDGVGISPSDQKKIFGAFYQAQDNKPGTGIGLSIVESIVKMHGGKVSVESQLGRGATFTVVLPVKQQLAVPAEDPTPVPTPDAEAPAAESAPQAVPAVASAAPTEHPYLLIVDDNIDMLHFLTDHFRADYTVVSAQNGEEALEKLRANPIAMIISDWMMPVMDGPTFCREIRKDRRYSHIPFVMLTAKTDDASKTESMNCGADAYIEKPFSMEYLTACIRNTLDMRHRLFQMFSTTPEATVSEMEASPVDSELLQQMTKLIEDHIDSKELNVNFLADQLNISRSGLFAKVKAITDVTPNELIQVIRLKHAAQLLREGKYRVNEVSYMVGFSSPSYFSKCFTKQFGKKPGEFK</sequence>
<evidence type="ECO:0000259" key="10">
    <source>
        <dbReference type="PROSITE" id="PS01124"/>
    </source>
</evidence>
<dbReference type="PRINTS" id="PR00344">
    <property type="entry name" value="BCTRLSENSOR"/>
</dbReference>
<feature type="signal peptide" evidence="9">
    <location>
        <begin position="1"/>
        <end position="19"/>
    </location>
</feature>
<dbReference type="InterPro" id="IPR018060">
    <property type="entry name" value="HTH_AraC"/>
</dbReference>
<evidence type="ECO:0000256" key="5">
    <source>
        <dbReference type="ARBA" id="ARBA00023125"/>
    </source>
</evidence>
<dbReference type="Gene3D" id="2.60.40.10">
    <property type="entry name" value="Immunoglobulins"/>
    <property type="match status" value="1"/>
</dbReference>
<evidence type="ECO:0000256" key="4">
    <source>
        <dbReference type="ARBA" id="ARBA00023015"/>
    </source>
</evidence>
<feature type="chain" id="PRO_5045570800" description="histidine kinase" evidence="9">
    <location>
        <begin position="20"/>
        <end position="1313"/>
    </location>
</feature>
<dbReference type="InterPro" id="IPR001789">
    <property type="entry name" value="Sig_transdc_resp-reg_receiver"/>
</dbReference>
<feature type="compositionally biased region" description="Low complexity" evidence="8">
    <location>
        <begin position="1042"/>
        <end position="1053"/>
    </location>
</feature>
<dbReference type="PANTHER" id="PTHR43547">
    <property type="entry name" value="TWO-COMPONENT HISTIDINE KINASE"/>
    <property type="match status" value="1"/>
</dbReference>
<gene>
    <name evidence="13" type="ORF">AAAT34_02275</name>
</gene>
<evidence type="ECO:0000256" key="2">
    <source>
        <dbReference type="ARBA" id="ARBA00012438"/>
    </source>
</evidence>
<dbReference type="Pfam" id="PF00512">
    <property type="entry name" value="HisKA"/>
    <property type="match status" value="1"/>
</dbReference>
<dbReference type="Pfam" id="PF07495">
    <property type="entry name" value="Y_Y_Y"/>
    <property type="match status" value="1"/>
</dbReference>
<dbReference type="PROSITE" id="PS50110">
    <property type="entry name" value="RESPONSE_REGULATORY"/>
    <property type="match status" value="1"/>
</dbReference>
<dbReference type="PANTHER" id="PTHR43547:SF2">
    <property type="entry name" value="HYBRID SIGNAL TRANSDUCTION HISTIDINE KINASE C"/>
    <property type="match status" value="1"/>
</dbReference>
<organism evidence="13 14">
    <name type="scientific">Hallella faecis</name>
    <dbReference type="NCBI Taxonomy" id="2841596"/>
    <lineage>
        <taxon>Bacteria</taxon>
        <taxon>Pseudomonadati</taxon>
        <taxon>Bacteroidota</taxon>
        <taxon>Bacteroidia</taxon>
        <taxon>Bacteroidales</taxon>
        <taxon>Prevotellaceae</taxon>
        <taxon>Hallella</taxon>
    </lineage>
</organism>